<reference evidence="2 3" key="1">
    <citation type="submission" date="2024-04" db="EMBL/GenBank/DDBJ databases">
        <title>Phyllosticta paracitricarpa is synonymous to the EU quarantine fungus P. citricarpa based on phylogenomic analyses.</title>
        <authorList>
            <consortium name="Lawrence Berkeley National Laboratory"/>
            <person name="Van ingen-buijs V.A."/>
            <person name="Van westerhoven A.C."/>
            <person name="Haridas S."/>
            <person name="Skiadas P."/>
            <person name="Martin F."/>
            <person name="Groenewald J.Z."/>
            <person name="Crous P.W."/>
            <person name="Seidl M.F."/>
        </authorList>
    </citation>
    <scope>NUCLEOTIDE SEQUENCE [LARGE SCALE GENOMIC DNA]</scope>
    <source>
        <strain evidence="2 3">CBS 141358</strain>
    </source>
</reference>
<sequence>MFAQLLAVVEVVALLQGVGALFTAFSEPKSRGAAGRVRVDAGRQQGKNVLKAGNRCEVLRTVSLMMEKKVVLVLFLVVNRFQWCSGRASSSFKTISRSDEKNELRSGRFDAGKGLSLQGRLSATPTFANVPPPRGIELNGERIEKSVTLLTEGLALVLFDRGRGPRETHTLHVVRDVDNSRAIIRSNSMSLQSAVGTAKVNSVLGMRDGIGCVWRFFAWRVAAVSRWRDVVEWLTRLRLERRNLVKAEEEVLLPRPPSMRVAANGQVALTDLFACVPGGVASGMLPLTVPPRRFTLAEPFACVSGGVATADSAIAARSGFPLGCFAGTYASGKQTIDPMTLWETMMYVATARETATLDPFIRRISIRFPSNQGC</sequence>
<dbReference type="Proteomes" id="UP001367316">
    <property type="component" value="Unassembled WGS sequence"/>
</dbReference>
<comment type="caution">
    <text evidence="2">The sequence shown here is derived from an EMBL/GenBank/DDBJ whole genome shotgun (WGS) entry which is preliminary data.</text>
</comment>
<accession>A0ABR1MUI9</accession>
<feature type="signal peptide" evidence="1">
    <location>
        <begin position="1"/>
        <end position="20"/>
    </location>
</feature>
<gene>
    <name evidence="2" type="ORF">JOL62DRAFT_560704</name>
</gene>
<protein>
    <recommendedName>
        <fullName evidence="4">Secreted protein</fullName>
    </recommendedName>
</protein>
<organism evidence="2 3">
    <name type="scientific">Phyllosticta paracitricarpa</name>
    <dbReference type="NCBI Taxonomy" id="2016321"/>
    <lineage>
        <taxon>Eukaryota</taxon>
        <taxon>Fungi</taxon>
        <taxon>Dikarya</taxon>
        <taxon>Ascomycota</taxon>
        <taxon>Pezizomycotina</taxon>
        <taxon>Dothideomycetes</taxon>
        <taxon>Dothideomycetes incertae sedis</taxon>
        <taxon>Botryosphaeriales</taxon>
        <taxon>Phyllostictaceae</taxon>
        <taxon>Phyllosticta</taxon>
    </lineage>
</organism>
<keyword evidence="3" id="KW-1185">Reference proteome</keyword>
<evidence type="ECO:0008006" key="4">
    <source>
        <dbReference type="Google" id="ProtNLM"/>
    </source>
</evidence>
<evidence type="ECO:0000313" key="2">
    <source>
        <dbReference type="EMBL" id="KAK7605800.1"/>
    </source>
</evidence>
<proteinExistence type="predicted"/>
<feature type="chain" id="PRO_5045909194" description="Secreted protein" evidence="1">
    <location>
        <begin position="21"/>
        <end position="374"/>
    </location>
</feature>
<evidence type="ECO:0000256" key="1">
    <source>
        <dbReference type="SAM" id="SignalP"/>
    </source>
</evidence>
<keyword evidence="1" id="KW-0732">Signal</keyword>
<evidence type="ECO:0000313" key="3">
    <source>
        <dbReference type="Proteomes" id="UP001367316"/>
    </source>
</evidence>
<dbReference type="EMBL" id="JBBPBF010000066">
    <property type="protein sequence ID" value="KAK7605800.1"/>
    <property type="molecule type" value="Genomic_DNA"/>
</dbReference>
<name>A0ABR1MUI9_9PEZI</name>